<protein>
    <submittedName>
        <fullName evidence="1">Uncharacterized protein</fullName>
    </submittedName>
</protein>
<reference evidence="1" key="2">
    <citation type="journal article" date="2015" name="Data Brief">
        <title>Shoot transcriptome of the giant reed, Arundo donax.</title>
        <authorList>
            <person name="Barrero R.A."/>
            <person name="Guerrero F.D."/>
            <person name="Moolhuijzen P."/>
            <person name="Goolsby J.A."/>
            <person name="Tidwell J."/>
            <person name="Bellgard S.E."/>
            <person name="Bellgard M.I."/>
        </authorList>
    </citation>
    <scope>NUCLEOTIDE SEQUENCE</scope>
    <source>
        <tissue evidence="1">Shoot tissue taken approximately 20 cm above the soil surface</tissue>
    </source>
</reference>
<dbReference type="EMBL" id="GBRH01265392">
    <property type="protein sequence ID" value="JAD32503.1"/>
    <property type="molecule type" value="Transcribed_RNA"/>
</dbReference>
<evidence type="ECO:0000313" key="1">
    <source>
        <dbReference type="EMBL" id="JAD32503.1"/>
    </source>
</evidence>
<name>A0A0A8Z462_ARUDO</name>
<organism evidence="1">
    <name type="scientific">Arundo donax</name>
    <name type="common">Giant reed</name>
    <name type="synonym">Donax arundinaceus</name>
    <dbReference type="NCBI Taxonomy" id="35708"/>
    <lineage>
        <taxon>Eukaryota</taxon>
        <taxon>Viridiplantae</taxon>
        <taxon>Streptophyta</taxon>
        <taxon>Embryophyta</taxon>
        <taxon>Tracheophyta</taxon>
        <taxon>Spermatophyta</taxon>
        <taxon>Magnoliopsida</taxon>
        <taxon>Liliopsida</taxon>
        <taxon>Poales</taxon>
        <taxon>Poaceae</taxon>
        <taxon>PACMAD clade</taxon>
        <taxon>Arundinoideae</taxon>
        <taxon>Arundineae</taxon>
        <taxon>Arundo</taxon>
    </lineage>
</organism>
<reference evidence="1" key="1">
    <citation type="submission" date="2014-09" db="EMBL/GenBank/DDBJ databases">
        <authorList>
            <person name="Magalhaes I.L.F."/>
            <person name="Oliveira U."/>
            <person name="Santos F.R."/>
            <person name="Vidigal T.H.D.A."/>
            <person name="Brescovit A.D."/>
            <person name="Santos A.J."/>
        </authorList>
    </citation>
    <scope>NUCLEOTIDE SEQUENCE</scope>
    <source>
        <tissue evidence="1">Shoot tissue taken approximately 20 cm above the soil surface</tissue>
    </source>
</reference>
<proteinExistence type="predicted"/>
<accession>A0A0A8Z462</accession>
<dbReference type="AlphaFoldDB" id="A0A0A8Z462"/>
<sequence length="18" mass="2213">MMSSLQSWQMYQNHSKLL</sequence>